<protein>
    <submittedName>
        <fullName evidence="1">Uncharacterized protein</fullName>
    </submittedName>
</protein>
<gene>
    <name evidence="1" type="ORF">A6F65_02170</name>
</gene>
<evidence type="ECO:0000313" key="2">
    <source>
        <dbReference type="Proteomes" id="UP000092698"/>
    </source>
</evidence>
<proteinExistence type="predicted"/>
<dbReference type="EMBL" id="CP016545">
    <property type="protein sequence ID" value="ANU08456.1"/>
    <property type="molecule type" value="Genomic_DNA"/>
</dbReference>
<sequence>MKNPPTSVDSFALDAEDCQAFHFRLDALINGRARIQRLADPELGTPTSILRANRLELARHAAALIGDVCGDWIKVSELDADSKLEYAVLSLQIWQPAIAMHDRNDFFWDNLIDELQRLPFGDEPEVLKPAKRPPGSHSQPAKLSFRRLTALIWAGYLKSKGVKPADFRRDISLAYGADWDAIRKWRQSCSKVLGSSIVERNLEYAPQAVGIRDDFPAYHQSLYANGAVYRELMGLPKLGWKAYMNAVDGIPRR</sequence>
<accession>A0A1C7DAD7</accession>
<name>A0A1C7DAD7_9SPHN</name>
<dbReference type="STRING" id="645517.A6F65_02170"/>
<reference evidence="1 2" key="1">
    <citation type="submission" date="2016-07" db="EMBL/GenBank/DDBJ databases">
        <title>Complete genome sequence of Altererythrobacter namhicola JCM 16345T, containing esterase-encoding genes.</title>
        <authorList>
            <person name="Cheng H."/>
            <person name="Wu Y.-H."/>
            <person name="Jian S.-L."/>
            <person name="Huo Y.-Y."/>
            <person name="Wang C.-S."/>
            <person name="Xu X.-W."/>
        </authorList>
    </citation>
    <scope>NUCLEOTIDE SEQUENCE [LARGE SCALE GENOMIC DNA]</scope>
    <source>
        <strain evidence="1 2">JCM 16345</strain>
    </source>
</reference>
<dbReference type="AlphaFoldDB" id="A0A1C7DAD7"/>
<evidence type="ECO:0000313" key="1">
    <source>
        <dbReference type="EMBL" id="ANU08456.1"/>
    </source>
</evidence>
<dbReference type="KEGG" id="anh:A6F65_02170"/>
<dbReference type="Proteomes" id="UP000092698">
    <property type="component" value="Chromosome"/>
</dbReference>
<keyword evidence="2" id="KW-1185">Reference proteome</keyword>
<organism evidence="1 2">
    <name type="scientific">Paraurantiacibacter namhicola</name>
    <dbReference type="NCBI Taxonomy" id="645517"/>
    <lineage>
        <taxon>Bacteria</taxon>
        <taxon>Pseudomonadati</taxon>
        <taxon>Pseudomonadota</taxon>
        <taxon>Alphaproteobacteria</taxon>
        <taxon>Sphingomonadales</taxon>
        <taxon>Erythrobacteraceae</taxon>
        <taxon>Paraurantiacibacter</taxon>
    </lineage>
</organism>